<comment type="caution">
    <text evidence="3">The sequence shown here is derived from an EMBL/GenBank/DDBJ whole genome shotgun (WGS) entry which is preliminary data.</text>
</comment>
<name>N6WNJ2_9GAMM</name>
<dbReference type="Pfam" id="PF13401">
    <property type="entry name" value="AAA_22"/>
    <property type="match status" value="1"/>
</dbReference>
<dbReference type="SUPFAM" id="SSF52540">
    <property type="entry name" value="P-loop containing nucleoside triphosphate hydrolases"/>
    <property type="match status" value="1"/>
</dbReference>
<dbReference type="InterPro" id="IPR049945">
    <property type="entry name" value="AAA_22"/>
</dbReference>
<dbReference type="eggNOG" id="COG3267">
    <property type="taxonomic scope" value="Bacteria"/>
</dbReference>
<dbReference type="RefSeq" id="WP_004580842.1">
    <property type="nucleotide sequence ID" value="NZ_AP028878.1"/>
</dbReference>
<dbReference type="InterPro" id="IPR052026">
    <property type="entry name" value="ExeA_AAA_ATPase_DNA-bind"/>
</dbReference>
<reference evidence="3 4" key="1">
    <citation type="journal article" date="2013" name="Genome Announc.">
        <title>Genome Sequence of the Polycyclic Aromatic Hydrocarbon-Degrading Bacterium Strain Marinobacter nanhaiticus D15-8WT.</title>
        <authorList>
            <person name="Cui Z."/>
            <person name="Gao W."/>
            <person name="Li Q."/>
            <person name="Xu G."/>
            <person name="Zheng L."/>
        </authorList>
    </citation>
    <scope>NUCLEOTIDE SEQUENCE [LARGE SCALE GENOMIC DNA]</scope>
    <source>
        <strain evidence="3 4">D15-8W</strain>
    </source>
</reference>
<dbReference type="OrthoDB" id="6189127at2"/>
<evidence type="ECO:0000256" key="1">
    <source>
        <dbReference type="SAM" id="MobiDB-lite"/>
    </source>
</evidence>
<dbReference type="HOGENOM" id="CLU_572128_0_0_6"/>
<dbReference type="EMBL" id="APLQ01000014">
    <property type="protein sequence ID" value="ENO12612.1"/>
    <property type="molecule type" value="Genomic_DNA"/>
</dbReference>
<evidence type="ECO:0000313" key="4">
    <source>
        <dbReference type="Proteomes" id="UP000013165"/>
    </source>
</evidence>
<dbReference type="InterPro" id="IPR007730">
    <property type="entry name" value="SPOR-like_dom"/>
</dbReference>
<feature type="region of interest" description="Disordered" evidence="1">
    <location>
        <begin position="323"/>
        <end position="361"/>
    </location>
</feature>
<accession>N6WNJ2</accession>
<evidence type="ECO:0000259" key="2">
    <source>
        <dbReference type="PROSITE" id="PS51724"/>
    </source>
</evidence>
<dbReference type="GO" id="GO:0016887">
    <property type="term" value="F:ATP hydrolysis activity"/>
    <property type="evidence" value="ECO:0007669"/>
    <property type="project" value="InterPro"/>
</dbReference>
<keyword evidence="4" id="KW-1185">Reference proteome</keyword>
<feature type="region of interest" description="Disordered" evidence="1">
    <location>
        <begin position="373"/>
        <end position="433"/>
    </location>
</feature>
<proteinExistence type="predicted"/>
<dbReference type="InterPro" id="IPR036680">
    <property type="entry name" value="SPOR-like_sf"/>
</dbReference>
<dbReference type="GO" id="GO:0042834">
    <property type="term" value="F:peptidoglycan binding"/>
    <property type="evidence" value="ECO:0007669"/>
    <property type="project" value="InterPro"/>
</dbReference>
<sequence length="571" mass="61429">MAEDILTGDPGTLFNRLQERYGLGQDPLSMDSPFFPGAQRQYALETIRHLAAFGDMALLVTGERGSGKTRLLAELVRAESERLKFHRLAVSEVATEQGLADALLRIAHHGLGSGRSSRDAIFGFFKWSETATRKGQRIVLLLDDADHMPAAVVHVLLAAHRAADCSQCAVPVLTGADTLITSLGIVDVGDNVRQTVHQVHLRPLTRDEVAEYLAPRIERSGGDSSELLNSGRLKQLHELSQGSFSRLKRTAPAVWLGMAGHSQPQPSRKAGPGFKKLMWPMLAVVLLGASWLLVSWQYDAMVASETDVVPAVEPVRQTVRLGPDSNIWADMSNTRDEPDEGRGVEAGAADTAQSPPAATVEDQSIGALDTGAEQVDGEVPSTEVEASKEEPATAEIGAVPTEDEGSSRPESVLPELDPTGSVDPSSDEGAAAEQDTLSFAQQASSSEGSPSPEVAESAALVESAVSSAPESEPGFDVANPGRFRPVEQLRTREGYTAQYIAGYEEDTATDFLAQHPSVEELVYTRSTRKGKPWYVVIYGGFASRDEADRVIGQLPQELAQRDVWIRSFSGL</sequence>
<feature type="compositionally biased region" description="Polar residues" evidence="1">
    <location>
        <begin position="439"/>
        <end position="449"/>
    </location>
</feature>
<protein>
    <submittedName>
        <fullName evidence="3">Sporulation protein</fullName>
    </submittedName>
</protein>
<dbReference type="Proteomes" id="UP000013165">
    <property type="component" value="Unassembled WGS sequence"/>
</dbReference>
<dbReference type="PANTHER" id="PTHR35894">
    <property type="entry name" value="GENERAL SECRETION PATHWAY PROTEIN A-RELATED"/>
    <property type="match status" value="1"/>
</dbReference>
<dbReference type="AlphaFoldDB" id="N6WNJ2"/>
<gene>
    <name evidence="3" type="ORF">J057_14460</name>
</gene>
<feature type="domain" description="SPOR" evidence="2">
    <location>
        <begin position="489"/>
        <end position="567"/>
    </location>
</feature>
<dbReference type="PANTHER" id="PTHR35894:SF1">
    <property type="entry name" value="PHOSPHORIBULOKINASE _ URIDINE KINASE FAMILY"/>
    <property type="match status" value="1"/>
</dbReference>
<dbReference type="Pfam" id="PF05036">
    <property type="entry name" value="SPOR"/>
    <property type="match status" value="1"/>
</dbReference>
<dbReference type="Gene3D" id="3.30.70.1070">
    <property type="entry name" value="Sporulation related repeat"/>
    <property type="match status" value="1"/>
</dbReference>
<feature type="compositionally biased region" description="Basic and acidic residues" evidence="1">
    <location>
        <begin position="333"/>
        <end position="343"/>
    </location>
</feature>
<dbReference type="PATRIC" id="fig|626887.3.peg.2886"/>
<evidence type="ECO:0000313" key="3">
    <source>
        <dbReference type="EMBL" id="ENO12612.1"/>
    </source>
</evidence>
<dbReference type="STRING" id="626887.J057_14460"/>
<dbReference type="Gene3D" id="3.40.50.300">
    <property type="entry name" value="P-loop containing nucleotide triphosphate hydrolases"/>
    <property type="match status" value="1"/>
</dbReference>
<dbReference type="InterPro" id="IPR027417">
    <property type="entry name" value="P-loop_NTPase"/>
</dbReference>
<dbReference type="PROSITE" id="PS51724">
    <property type="entry name" value="SPOR"/>
    <property type="match status" value="1"/>
</dbReference>
<feature type="region of interest" description="Disordered" evidence="1">
    <location>
        <begin position="439"/>
        <end position="458"/>
    </location>
</feature>
<organism evidence="3 4">
    <name type="scientific">Marinobacter nanhaiticus D15-8W</name>
    <dbReference type="NCBI Taxonomy" id="626887"/>
    <lineage>
        <taxon>Bacteria</taxon>
        <taxon>Pseudomonadati</taxon>
        <taxon>Pseudomonadota</taxon>
        <taxon>Gammaproteobacteria</taxon>
        <taxon>Pseudomonadales</taxon>
        <taxon>Marinobacteraceae</taxon>
        <taxon>Marinobacter</taxon>
    </lineage>
</organism>